<feature type="transmembrane region" description="Helical" evidence="1">
    <location>
        <begin position="95"/>
        <end position="114"/>
    </location>
</feature>
<keyword evidence="1" id="KW-1133">Transmembrane helix</keyword>
<comment type="caution">
    <text evidence="2">The sequence shown here is derived from an EMBL/GenBank/DDBJ whole genome shotgun (WGS) entry which is preliminary data.</text>
</comment>
<dbReference type="InterPro" id="IPR025440">
    <property type="entry name" value="DUF4306"/>
</dbReference>
<name>A0ABU9K8W3_9BACI</name>
<keyword evidence="1" id="KW-0812">Transmembrane</keyword>
<dbReference type="RefSeq" id="WP_341981175.1">
    <property type="nucleotide sequence ID" value="NZ_JBBYAF010000007.1"/>
</dbReference>
<dbReference type="Pfam" id="PF14154">
    <property type="entry name" value="DUF4306"/>
    <property type="match status" value="1"/>
</dbReference>
<proteinExistence type="predicted"/>
<dbReference type="Proteomes" id="UP001389717">
    <property type="component" value="Unassembled WGS sequence"/>
</dbReference>
<evidence type="ECO:0000313" key="3">
    <source>
        <dbReference type="Proteomes" id="UP001389717"/>
    </source>
</evidence>
<evidence type="ECO:0000313" key="2">
    <source>
        <dbReference type="EMBL" id="MEL3971659.1"/>
    </source>
</evidence>
<evidence type="ECO:0000256" key="1">
    <source>
        <dbReference type="SAM" id="Phobius"/>
    </source>
</evidence>
<keyword evidence="3" id="KW-1185">Reference proteome</keyword>
<dbReference type="EMBL" id="JBBYAF010000007">
    <property type="protein sequence ID" value="MEL3971659.1"/>
    <property type="molecule type" value="Genomic_DNA"/>
</dbReference>
<feature type="transmembrane region" description="Helical" evidence="1">
    <location>
        <begin position="68"/>
        <end position="88"/>
    </location>
</feature>
<accession>A0ABU9K8W3</accession>
<sequence>MNRYVVLFGLGVVFLLFSSVATWYEGAEVVDRPFEWKYSTPFSGEVLKRSDILQLDYFVYAVKFKPTFPIVMALCSIYLLIVTGHYFLKNRKRLFIGYVSLIAAFLFILGWLMFSSTTGGARTLSYVLLSSGALCLVISILYHFDPYKRGLVSVKK</sequence>
<protein>
    <submittedName>
        <fullName evidence="2">DUF4306 domain-containing protein</fullName>
    </submittedName>
</protein>
<keyword evidence="1" id="KW-0472">Membrane</keyword>
<organism evidence="2 3">
    <name type="scientific">Rossellomorea oryzaecorticis</name>
    <dbReference type="NCBI Taxonomy" id="1396505"/>
    <lineage>
        <taxon>Bacteria</taxon>
        <taxon>Bacillati</taxon>
        <taxon>Bacillota</taxon>
        <taxon>Bacilli</taxon>
        <taxon>Bacillales</taxon>
        <taxon>Bacillaceae</taxon>
        <taxon>Rossellomorea</taxon>
    </lineage>
</organism>
<feature type="transmembrane region" description="Helical" evidence="1">
    <location>
        <begin position="126"/>
        <end position="144"/>
    </location>
</feature>
<gene>
    <name evidence="2" type="ORF">AAEO50_05135</name>
</gene>
<reference evidence="2 3" key="1">
    <citation type="submission" date="2024-04" db="EMBL/GenBank/DDBJ databases">
        <title>Bacillus oryzaecorticis sp. nov., a moderately halophilic bacterium isolated from rice husks.</title>
        <authorList>
            <person name="Zhu H.-S."/>
        </authorList>
    </citation>
    <scope>NUCLEOTIDE SEQUENCE [LARGE SCALE GENOMIC DNA]</scope>
    <source>
        <strain evidence="2 3">ZC255</strain>
    </source>
</reference>